<dbReference type="Pfam" id="PF03968">
    <property type="entry name" value="LptD_N"/>
    <property type="match status" value="1"/>
</dbReference>
<dbReference type="InterPro" id="IPR052037">
    <property type="entry name" value="LPS_export_LptA"/>
</dbReference>
<dbReference type="GO" id="GO:0030288">
    <property type="term" value="C:outer membrane-bounded periplasmic space"/>
    <property type="evidence" value="ECO:0007669"/>
    <property type="project" value="TreeGrafter"/>
</dbReference>
<evidence type="ECO:0000313" key="4">
    <source>
        <dbReference type="EMBL" id="MBA2880409.1"/>
    </source>
</evidence>
<dbReference type="EMBL" id="JACDUS010000002">
    <property type="protein sequence ID" value="MBA2880409.1"/>
    <property type="molecule type" value="Genomic_DNA"/>
</dbReference>
<gene>
    <name evidence="4" type="ORF">HNR65_000727</name>
</gene>
<reference evidence="4 5" key="1">
    <citation type="submission" date="2020-07" db="EMBL/GenBank/DDBJ databases">
        <title>Genomic Encyclopedia of Type Strains, Phase IV (KMG-IV): sequencing the most valuable type-strain genomes for metagenomic binning, comparative biology and taxonomic classification.</title>
        <authorList>
            <person name="Goeker M."/>
        </authorList>
    </citation>
    <scope>NUCLEOTIDE SEQUENCE [LARGE SCALE GENOMIC DNA]</scope>
    <source>
        <strain evidence="4 5">DSM 17721</strain>
    </source>
</reference>
<evidence type="ECO:0000259" key="3">
    <source>
        <dbReference type="Pfam" id="PF03968"/>
    </source>
</evidence>
<feature type="domain" description="Organic solvent tolerance-like N-terminal" evidence="3">
    <location>
        <begin position="48"/>
        <end position="165"/>
    </location>
</feature>
<keyword evidence="5" id="KW-1185">Reference proteome</keyword>
<dbReference type="InterPro" id="IPR005653">
    <property type="entry name" value="OstA-like_N"/>
</dbReference>
<comment type="caution">
    <text evidence="4">The sequence shown here is derived from an EMBL/GenBank/DDBJ whole genome shotgun (WGS) entry which is preliminary data.</text>
</comment>
<evidence type="ECO:0000256" key="2">
    <source>
        <dbReference type="SAM" id="MobiDB-lite"/>
    </source>
</evidence>
<dbReference type="Proteomes" id="UP000525298">
    <property type="component" value="Unassembled WGS sequence"/>
</dbReference>
<proteinExistence type="predicted"/>
<name>A0A7W0C753_9BACT</name>
<dbReference type="GO" id="GO:0017089">
    <property type="term" value="F:glycolipid transfer activity"/>
    <property type="evidence" value="ECO:0007669"/>
    <property type="project" value="TreeGrafter"/>
</dbReference>
<evidence type="ECO:0000256" key="1">
    <source>
        <dbReference type="ARBA" id="ARBA00022729"/>
    </source>
</evidence>
<accession>A0A7W0C753</accession>
<protein>
    <submittedName>
        <fullName evidence="4">Lipopolysaccharide export system protein LptA</fullName>
    </submittedName>
</protein>
<dbReference type="Gene3D" id="2.60.450.10">
    <property type="entry name" value="Lipopolysaccharide (LPS) transport protein A like domain"/>
    <property type="match status" value="1"/>
</dbReference>
<keyword evidence="1" id="KW-0732">Signal</keyword>
<dbReference type="GO" id="GO:0015920">
    <property type="term" value="P:lipopolysaccharide transport"/>
    <property type="evidence" value="ECO:0007669"/>
    <property type="project" value="TreeGrafter"/>
</dbReference>
<dbReference type="GO" id="GO:0009279">
    <property type="term" value="C:cell outer membrane"/>
    <property type="evidence" value="ECO:0007669"/>
    <property type="project" value="TreeGrafter"/>
</dbReference>
<organism evidence="4 5">
    <name type="scientific">Desulfosalsimonas propionicica</name>
    <dbReference type="NCBI Taxonomy" id="332175"/>
    <lineage>
        <taxon>Bacteria</taxon>
        <taxon>Pseudomonadati</taxon>
        <taxon>Thermodesulfobacteriota</taxon>
        <taxon>Desulfobacteria</taxon>
        <taxon>Desulfobacterales</taxon>
        <taxon>Desulfosalsimonadaceae</taxon>
        <taxon>Desulfosalsimonas</taxon>
    </lineage>
</organism>
<evidence type="ECO:0000313" key="5">
    <source>
        <dbReference type="Proteomes" id="UP000525298"/>
    </source>
</evidence>
<dbReference type="RefSeq" id="WP_181550096.1">
    <property type="nucleotide sequence ID" value="NZ_JACDUS010000002.1"/>
</dbReference>
<dbReference type="PANTHER" id="PTHR36504:SF1">
    <property type="entry name" value="LIPOPOLYSACCHARIDE EXPORT SYSTEM PROTEIN LPTA"/>
    <property type="match status" value="1"/>
</dbReference>
<dbReference type="PANTHER" id="PTHR36504">
    <property type="entry name" value="LIPOPOLYSACCHARIDE EXPORT SYSTEM PROTEIN LPTA"/>
    <property type="match status" value="1"/>
</dbReference>
<sequence>MNKDKARKNSPNPAGIFAIAAILITLMTAWPCRAQKPGLFQPDEGRIHITSDKMVIKSNENSAEFIGKAHAVQGKTEIKSDRLKIFYKAEEGAQPGQSGMSESSIQRMEAEGSVVIYTDEQTATSQKAVYTADDGLLTLTGERVEIKNNGNAIVGRKVTLQRETGEIVVSSDAGKRVEAVFESESGADNQDKTKTSKARKP</sequence>
<dbReference type="AlphaFoldDB" id="A0A7W0C753"/>
<feature type="region of interest" description="Disordered" evidence="2">
    <location>
        <begin position="180"/>
        <end position="201"/>
    </location>
</feature>